<proteinExistence type="predicted"/>
<reference evidence="2" key="1">
    <citation type="submission" date="2017-10" db="EMBL/GenBank/DDBJ databases">
        <title>Rapid genome shrinkage in a self-fertile nematode reveals novel sperm competition proteins.</title>
        <authorList>
            <person name="Yin D."/>
            <person name="Schwarz E.M."/>
            <person name="Thomas C.G."/>
            <person name="Felde R.L."/>
            <person name="Korf I.F."/>
            <person name="Cutter A.D."/>
            <person name="Schartner C.M."/>
            <person name="Ralston E.J."/>
            <person name="Meyer B.J."/>
            <person name="Haag E.S."/>
        </authorList>
    </citation>
    <scope>NUCLEOTIDE SEQUENCE [LARGE SCALE GENOMIC DNA]</scope>
    <source>
        <strain evidence="2">JU1422</strain>
    </source>
</reference>
<dbReference type="EMBL" id="PDUG01000004">
    <property type="protein sequence ID" value="PIC32970.1"/>
    <property type="molecule type" value="Genomic_DNA"/>
</dbReference>
<organism evidence="1 2">
    <name type="scientific">Caenorhabditis nigoni</name>
    <dbReference type="NCBI Taxonomy" id="1611254"/>
    <lineage>
        <taxon>Eukaryota</taxon>
        <taxon>Metazoa</taxon>
        <taxon>Ecdysozoa</taxon>
        <taxon>Nematoda</taxon>
        <taxon>Chromadorea</taxon>
        <taxon>Rhabditida</taxon>
        <taxon>Rhabditina</taxon>
        <taxon>Rhabditomorpha</taxon>
        <taxon>Rhabditoidea</taxon>
        <taxon>Rhabditidae</taxon>
        <taxon>Peloderinae</taxon>
        <taxon>Caenorhabditis</taxon>
    </lineage>
</organism>
<dbReference type="Proteomes" id="UP000230233">
    <property type="component" value="Chromosome IV"/>
</dbReference>
<dbReference type="AlphaFoldDB" id="A0A2G5U061"/>
<name>A0A2G5U061_9PELO</name>
<evidence type="ECO:0000313" key="2">
    <source>
        <dbReference type="Proteomes" id="UP000230233"/>
    </source>
</evidence>
<evidence type="ECO:0008006" key="3">
    <source>
        <dbReference type="Google" id="ProtNLM"/>
    </source>
</evidence>
<keyword evidence="2" id="KW-1185">Reference proteome</keyword>
<sequence length="183" mass="21563">MMMYNHISELFQKCQSLKFGARISAPDMSYYVPIPSLNIATFEEVSVNDLTNFMRNHLDLKLLVLEGKHFRDIPDIIDIRNLRVACFNESFLDYISHFKGVNAYFCGPTDANHIHAFVDGWLNGKYSENLNLIHIEQEDGERFWPGLLENYRQNQWDLNRMPLEYDLDERLVLDFCFGIQFLL</sequence>
<comment type="caution">
    <text evidence="1">The sequence shown here is derived from an EMBL/GenBank/DDBJ whole genome shotgun (WGS) entry which is preliminary data.</text>
</comment>
<gene>
    <name evidence="1" type="primary">Cnig_chr_IV.g13119</name>
    <name evidence="1" type="ORF">B9Z55_013119</name>
</gene>
<accession>A0A2G5U061</accession>
<protein>
    <recommendedName>
        <fullName evidence="3">F-box associated domain-containing protein</fullName>
    </recommendedName>
</protein>
<dbReference type="OrthoDB" id="10332273at2759"/>
<evidence type="ECO:0000313" key="1">
    <source>
        <dbReference type="EMBL" id="PIC32970.1"/>
    </source>
</evidence>